<dbReference type="PANTHER" id="PTHR11727:SF7">
    <property type="entry name" value="DIMETHYLADENOSINE TRANSFERASE-RELATED"/>
    <property type="match status" value="1"/>
</dbReference>
<sequence>MSQYAQQTKKRFGQHFLHDRGVIERMLRALSLSPTDRVVEIGPGSGALTFPLLERLNHLDIVEIDRDVISWWQQQTPAQGKLSIHAQDALKLDIPRLRGAGEPLRVIGNLPYNISTPLLFHLLEYGSDIRDMLFMLQKEVVDRITAEPDSSDYGRLSVMMQYFCATSYLMKVGPGAFNPPPKVDSAVVYLKPWVSLPYTAHHLATFSQLVAQAFSQRRKTLRNTLKGLVSTEQMESVGIDPSRRAETLAVKDFVQLANLIS</sequence>
<evidence type="ECO:0000256" key="5">
    <source>
        <dbReference type="ARBA" id="ARBA00022691"/>
    </source>
</evidence>
<organism evidence="10 11">
    <name type="scientific">Thiothrix eikelboomii</name>
    <dbReference type="NCBI Taxonomy" id="92487"/>
    <lineage>
        <taxon>Bacteria</taxon>
        <taxon>Pseudomonadati</taxon>
        <taxon>Pseudomonadota</taxon>
        <taxon>Gammaproteobacteria</taxon>
        <taxon>Thiotrichales</taxon>
        <taxon>Thiotrichaceae</taxon>
        <taxon>Thiothrix</taxon>
    </lineage>
</organism>
<dbReference type="GO" id="GO:0052908">
    <property type="term" value="F:16S rRNA (adenine(1518)-N(6)/adenine(1519)-N(6))-dimethyltransferase activity"/>
    <property type="evidence" value="ECO:0007669"/>
    <property type="project" value="UniProtKB-EC"/>
</dbReference>
<dbReference type="STRING" id="92487.SAMN02745130_00026"/>
<feature type="binding site" evidence="7 8">
    <location>
        <position position="109"/>
    </location>
    <ligand>
        <name>S-adenosyl-L-methionine</name>
        <dbReference type="ChEBI" id="CHEBI:59789"/>
    </ligand>
</feature>
<dbReference type="PROSITE" id="PS51689">
    <property type="entry name" value="SAM_RNA_A_N6_MT"/>
    <property type="match status" value="1"/>
</dbReference>
<dbReference type="Pfam" id="PF00398">
    <property type="entry name" value="RrnaAD"/>
    <property type="match status" value="1"/>
</dbReference>
<dbReference type="InterPro" id="IPR020598">
    <property type="entry name" value="rRNA_Ade_methylase_Trfase_N"/>
</dbReference>
<dbReference type="InterPro" id="IPR011530">
    <property type="entry name" value="rRNA_adenine_dimethylase"/>
</dbReference>
<evidence type="ECO:0000313" key="10">
    <source>
        <dbReference type="EMBL" id="SKA67350.1"/>
    </source>
</evidence>
<feature type="binding site" evidence="7 8">
    <location>
        <position position="63"/>
    </location>
    <ligand>
        <name>S-adenosyl-L-methionine</name>
        <dbReference type="ChEBI" id="CHEBI:59789"/>
    </ligand>
</feature>
<feature type="binding site" evidence="7 8">
    <location>
        <position position="88"/>
    </location>
    <ligand>
        <name>S-adenosyl-L-methionine</name>
        <dbReference type="ChEBI" id="CHEBI:59789"/>
    </ligand>
</feature>
<name>A0A1T4VQW9_9GAMM</name>
<feature type="binding site" evidence="7 8">
    <location>
        <position position="17"/>
    </location>
    <ligand>
        <name>S-adenosyl-L-methionine</name>
        <dbReference type="ChEBI" id="CHEBI:59789"/>
    </ligand>
</feature>
<evidence type="ECO:0000259" key="9">
    <source>
        <dbReference type="SMART" id="SM00650"/>
    </source>
</evidence>
<dbReference type="InterPro" id="IPR029063">
    <property type="entry name" value="SAM-dependent_MTases_sf"/>
</dbReference>
<dbReference type="EC" id="2.1.1.182" evidence="7"/>
<feature type="domain" description="Ribosomal RNA adenine methylase transferase N-terminal" evidence="9">
    <location>
        <begin position="22"/>
        <end position="194"/>
    </location>
</feature>
<dbReference type="GO" id="GO:0005829">
    <property type="term" value="C:cytosol"/>
    <property type="evidence" value="ECO:0007669"/>
    <property type="project" value="TreeGrafter"/>
</dbReference>
<dbReference type="GO" id="GO:0003723">
    <property type="term" value="F:RNA binding"/>
    <property type="evidence" value="ECO:0007669"/>
    <property type="project" value="UniProtKB-UniRule"/>
</dbReference>
<keyword evidence="4 7" id="KW-0808">Transferase</keyword>
<dbReference type="AlphaFoldDB" id="A0A1T4VQW9"/>
<comment type="subcellular location">
    <subcellularLocation>
        <location evidence="7">Cytoplasm</location>
    </subcellularLocation>
</comment>
<evidence type="ECO:0000256" key="3">
    <source>
        <dbReference type="ARBA" id="ARBA00022603"/>
    </source>
</evidence>
<keyword evidence="2 7" id="KW-0698">rRNA processing</keyword>
<protein>
    <recommendedName>
        <fullName evidence="7">Ribosomal RNA small subunit methyltransferase A</fullName>
        <ecNumber evidence="7">2.1.1.182</ecNumber>
    </recommendedName>
    <alternativeName>
        <fullName evidence="7">16S rRNA (adenine(1518)-N(6)/adenine(1519)-N(6))-dimethyltransferase</fullName>
    </alternativeName>
    <alternativeName>
        <fullName evidence="7">16S rRNA dimethyladenosine transferase</fullName>
    </alternativeName>
    <alternativeName>
        <fullName evidence="7">16S rRNA dimethylase</fullName>
    </alternativeName>
    <alternativeName>
        <fullName evidence="7">S-adenosylmethionine-6-N', N'-adenosyl(rRNA) dimethyltransferase</fullName>
    </alternativeName>
</protein>
<comment type="similarity">
    <text evidence="7">Belongs to the class I-like SAM-binding methyltransferase superfamily. rRNA adenine N(6)-methyltransferase family. RsmA subfamily.</text>
</comment>
<proteinExistence type="inferred from homology"/>
<keyword evidence="5 7" id="KW-0949">S-adenosyl-L-methionine</keyword>
<keyword evidence="1 7" id="KW-0963">Cytoplasm</keyword>
<evidence type="ECO:0000256" key="2">
    <source>
        <dbReference type="ARBA" id="ARBA00022552"/>
    </source>
</evidence>
<evidence type="ECO:0000256" key="8">
    <source>
        <dbReference type="PROSITE-ProRule" id="PRU01026"/>
    </source>
</evidence>
<dbReference type="SMART" id="SM00650">
    <property type="entry name" value="rADc"/>
    <property type="match status" value="1"/>
</dbReference>
<evidence type="ECO:0000256" key="4">
    <source>
        <dbReference type="ARBA" id="ARBA00022679"/>
    </source>
</evidence>
<dbReference type="InterPro" id="IPR023165">
    <property type="entry name" value="rRNA_Ade_diMease-like_C"/>
</dbReference>
<dbReference type="CDD" id="cd02440">
    <property type="entry name" value="AdoMet_MTases"/>
    <property type="match status" value="1"/>
</dbReference>
<evidence type="ECO:0000313" key="11">
    <source>
        <dbReference type="Proteomes" id="UP000190460"/>
    </source>
</evidence>
<accession>A0A1T4VQW9</accession>
<dbReference type="NCBIfam" id="TIGR00755">
    <property type="entry name" value="ksgA"/>
    <property type="match status" value="1"/>
</dbReference>
<keyword evidence="11" id="KW-1185">Reference proteome</keyword>
<comment type="catalytic activity">
    <reaction evidence="7">
        <text>adenosine(1518)/adenosine(1519) in 16S rRNA + 4 S-adenosyl-L-methionine = N(6)-dimethyladenosine(1518)/N(6)-dimethyladenosine(1519) in 16S rRNA + 4 S-adenosyl-L-homocysteine + 4 H(+)</text>
        <dbReference type="Rhea" id="RHEA:19609"/>
        <dbReference type="Rhea" id="RHEA-COMP:10232"/>
        <dbReference type="Rhea" id="RHEA-COMP:10233"/>
        <dbReference type="ChEBI" id="CHEBI:15378"/>
        <dbReference type="ChEBI" id="CHEBI:57856"/>
        <dbReference type="ChEBI" id="CHEBI:59789"/>
        <dbReference type="ChEBI" id="CHEBI:74411"/>
        <dbReference type="ChEBI" id="CHEBI:74493"/>
        <dbReference type="EC" id="2.1.1.182"/>
    </reaction>
</comment>
<dbReference type="InterPro" id="IPR001737">
    <property type="entry name" value="KsgA/Erm"/>
</dbReference>
<dbReference type="PANTHER" id="PTHR11727">
    <property type="entry name" value="DIMETHYLADENOSINE TRANSFERASE"/>
    <property type="match status" value="1"/>
</dbReference>
<feature type="binding site" evidence="7 8">
    <location>
        <position position="15"/>
    </location>
    <ligand>
        <name>S-adenosyl-L-methionine</name>
        <dbReference type="ChEBI" id="CHEBI:59789"/>
    </ligand>
</feature>
<gene>
    <name evidence="7" type="primary">rsmA</name>
    <name evidence="7" type="synonym">ksgA</name>
    <name evidence="10" type="ORF">SAMN02745130_00026</name>
</gene>
<dbReference type="FunFam" id="1.10.8.100:FF:000001">
    <property type="entry name" value="Ribosomal RNA small subunit methyltransferase A"/>
    <property type="match status" value="1"/>
</dbReference>
<dbReference type="Gene3D" id="1.10.8.100">
    <property type="entry name" value="Ribosomal RNA adenine dimethylase-like, domain 2"/>
    <property type="match status" value="1"/>
</dbReference>
<dbReference type="SUPFAM" id="SSF53335">
    <property type="entry name" value="S-adenosyl-L-methionine-dependent methyltransferases"/>
    <property type="match status" value="1"/>
</dbReference>
<dbReference type="EMBL" id="FUYB01000001">
    <property type="protein sequence ID" value="SKA67350.1"/>
    <property type="molecule type" value="Genomic_DNA"/>
</dbReference>
<keyword evidence="3 7" id="KW-0489">Methyltransferase</keyword>
<evidence type="ECO:0000256" key="6">
    <source>
        <dbReference type="ARBA" id="ARBA00022884"/>
    </source>
</evidence>
<evidence type="ECO:0000256" key="7">
    <source>
        <dbReference type="HAMAP-Rule" id="MF_00607"/>
    </source>
</evidence>
<dbReference type="Gene3D" id="3.40.50.150">
    <property type="entry name" value="Vaccinia Virus protein VP39"/>
    <property type="match status" value="1"/>
</dbReference>
<comment type="function">
    <text evidence="7">Specifically dimethylates two adjacent adenosines (A1518 and A1519) in the loop of a conserved hairpin near the 3'-end of 16S rRNA in the 30S particle. May play a critical role in biogenesis of 30S subunits.</text>
</comment>
<keyword evidence="6 7" id="KW-0694">RNA-binding</keyword>
<feature type="binding site" evidence="7 8">
    <location>
        <position position="42"/>
    </location>
    <ligand>
        <name>S-adenosyl-L-methionine</name>
        <dbReference type="ChEBI" id="CHEBI:59789"/>
    </ligand>
</feature>
<dbReference type="Proteomes" id="UP000190460">
    <property type="component" value="Unassembled WGS sequence"/>
</dbReference>
<evidence type="ECO:0000256" key="1">
    <source>
        <dbReference type="ARBA" id="ARBA00022490"/>
    </source>
</evidence>
<dbReference type="HAMAP" id="MF_00607">
    <property type="entry name" value="16SrRNA_methyltr_A"/>
    <property type="match status" value="1"/>
</dbReference>
<reference evidence="10 11" key="1">
    <citation type="submission" date="2017-02" db="EMBL/GenBank/DDBJ databases">
        <authorList>
            <person name="Peterson S.W."/>
        </authorList>
    </citation>
    <scope>NUCLEOTIDE SEQUENCE [LARGE SCALE GENOMIC DNA]</scope>
    <source>
        <strain evidence="10 11">ATCC 49788</strain>
    </source>
</reference>